<accession>A0A6A7BHM2</accession>
<dbReference type="Proteomes" id="UP000799423">
    <property type="component" value="Unassembled WGS sequence"/>
</dbReference>
<dbReference type="Pfam" id="PF06985">
    <property type="entry name" value="HET"/>
    <property type="match status" value="1"/>
</dbReference>
<evidence type="ECO:0000313" key="2">
    <source>
        <dbReference type="EMBL" id="KAF2853965.1"/>
    </source>
</evidence>
<reference evidence="2" key="1">
    <citation type="submission" date="2020-01" db="EMBL/GenBank/DDBJ databases">
        <authorList>
            <consortium name="DOE Joint Genome Institute"/>
            <person name="Haridas S."/>
            <person name="Albert R."/>
            <person name="Binder M."/>
            <person name="Bloem J."/>
            <person name="Labutti K."/>
            <person name="Salamov A."/>
            <person name="Andreopoulos B."/>
            <person name="Baker S.E."/>
            <person name="Barry K."/>
            <person name="Bills G."/>
            <person name="Bluhm B.H."/>
            <person name="Cannon C."/>
            <person name="Castanera R."/>
            <person name="Culley D.E."/>
            <person name="Daum C."/>
            <person name="Ezra D."/>
            <person name="Gonzalez J.B."/>
            <person name="Henrissat B."/>
            <person name="Kuo A."/>
            <person name="Liang C."/>
            <person name="Lipzen A."/>
            <person name="Lutzoni F."/>
            <person name="Magnuson J."/>
            <person name="Mondo S."/>
            <person name="Nolan M."/>
            <person name="Ohm R."/>
            <person name="Pangilinan J."/>
            <person name="Park H.-J."/>
            <person name="Ramirez L."/>
            <person name="Alfaro M."/>
            <person name="Sun H."/>
            <person name="Tritt A."/>
            <person name="Yoshinaga Y."/>
            <person name="Zwiers L.-H."/>
            <person name="Turgeon B.G."/>
            <person name="Goodwin S.B."/>
            <person name="Spatafora J.W."/>
            <person name="Crous P.W."/>
            <person name="Grigoriev I.V."/>
        </authorList>
    </citation>
    <scope>NUCLEOTIDE SEQUENCE</scope>
    <source>
        <strain evidence="2">IPT5</strain>
    </source>
</reference>
<dbReference type="EMBL" id="MU006294">
    <property type="protein sequence ID" value="KAF2853965.1"/>
    <property type="molecule type" value="Genomic_DNA"/>
</dbReference>
<dbReference type="InterPro" id="IPR010730">
    <property type="entry name" value="HET"/>
</dbReference>
<dbReference type="PANTHER" id="PTHR33112">
    <property type="entry name" value="DOMAIN PROTEIN, PUTATIVE-RELATED"/>
    <property type="match status" value="1"/>
</dbReference>
<protein>
    <submittedName>
        <fullName evidence="2">HET-domain-containing protein</fullName>
    </submittedName>
</protein>
<evidence type="ECO:0000313" key="3">
    <source>
        <dbReference type="Proteomes" id="UP000799423"/>
    </source>
</evidence>
<name>A0A6A7BHM2_9PLEO</name>
<evidence type="ECO:0000259" key="1">
    <source>
        <dbReference type="Pfam" id="PF06985"/>
    </source>
</evidence>
<proteinExistence type="predicted"/>
<dbReference type="PANTHER" id="PTHR33112:SF12">
    <property type="entry name" value="HETEROKARYON INCOMPATIBILITY DOMAIN-CONTAINING PROTEIN"/>
    <property type="match status" value="1"/>
</dbReference>
<organism evidence="2 3">
    <name type="scientific">Plenodomus tracheiphilus IPT5</name>
    <dbReference type="NCBI Taxonomy" id="1408161"/>
    <lineage>
        <taxon>Eukaryota</taxon>
        <taxon>Fungi</taxon>
        <taxon>Dikarya</taxon>
        <taxon>Ascomycota</taxon>
        <taxon>Pezizomycotina</taxon>
        <taxon>Dothideomycetes</taxon>
        <taxon>Pleosporomycetidae</taxon>
        <taxon>Pleosporales</taxon>
        <taxon>Pleosporineae</taxon>
        <taxon>Leptosphaeriaceae</taxon>
        <taxon>Plenodomus</taxon>
    </lineage>
</organism>
<dbReference type="AlphaFoldDB" id="A0A6A7BHM2"/>
<gene>
    <name evidence="2" type="ORF">T440DRAFT_443966</name>
</gene>
<keyword evidence="3" id="KW-1185">Reference proteome</keyword>
<feature type="domain" description="Heterokaryon incompatibility" evidence="1">
    <location>
        <begin position="193"/>
        <end position="343"/>
    </location>
</feature>
<sequence length="671" mass="76739">MSYLSPYYRAAARQMQNGVEGGDLCVPCRKAFQEDDRGGFADIGTAAWLNDGYEDQEHLTEPLLYCCCCRHVLRASEYARRRGKVYEQPTTMQPAWDFDGLTTSTFLHDDGLDVEKDQEALLKDYKVVKPDYSRTIQHHWADIPMIKSWLSDCEQSHGDSCNKHRTSNAETEEILLVDVVNDCLTVATYEQYYFALSYVWGASKQFLTLTDNYEELCRPGSLSAQPLTQTIRDSMSFVKSLGERYLWIDTVCIVQNDTPKKAKAIAQMCSIYSKAVATIISLSGASADAGLSGIPPTARNTTAMYVCPGLHITQRSILDQMMKTYNYDSEDCVYNSRAWTFQERLLSNRSIIFVDEQVYFHCKQHLVCEDRCEKDETDFYTLENMRESSTRLRSKAQTYSPLNEFRWYEQIVVEYTTKRMGKPDDIINAFTGVQTELSNMFNWNFTAGLPTPLLDLALLWTPITNIQRRRLATSQQPSWSWSGWFGRTRYTDLIRPGHRPIGPLFKPLGIKTLRTPNDLILNCMSTNLTPHFHLLQTPKSLLDPFGTSLISPDSYYIFDEQRRRCGILIGCSEDQIKGSTQHDLQLVQLSAWKSNNSLTIYGPLVAQLQEDGNRVEERLFDAYFEDRGWCTFNVLLVRLVDGGVYERVAVGQVHVDAWVRAGETAKTFTVR</sequence>
<dbReference type="OrthoDB" id="2958217at2759"/>